<evidence type="ECO:0000313" key="4">
    <source>
        <dbReference type="Proteomes" id="UP000193061"/>
    </source>
</evidence>
<reference evidence="3 4" key="1">
    <citation type="submission" date="2017-03" db="EMBL/GenBank/DDBJ databases">
        <authorList>
            <person name="Afonso C.L."/>
            <person name="Miller P.J."/>
            <person name="Scott M.A."/>
            <person name="Spackman E."/>
            <person name="Goraichik I."/>
            <person name="Dimitrov K.M."/>
            <person name="Suarez D.L."/>
            <person name="Swayne D.E."/>
        </authorList>
    </citation>
    <scope>NUCLEOTIDE SEQUENCE [LARGE SCALE GENOMIC DNA]</scope>
    <source>
        <strain evidence="3 4">CECT 7450</strain>
    </source>
</reference>
<sequence>MGDQMTSRFDSGECKLAYQDLGPSDAPALILAHPLGFGQHVWHGVLSELHSQLRVITYDLRGHGGSDCPEPPYSMGTLIRDTETLLDHLEIRDCVFLGAGIGGLVAQGLAVKRLDQIRAMVLCGTAAKIGYPAHWKSRIETVRLDGIEAIATEVLKRSFSRKFLASCDLQRWHQSVLQQNPDGYIGCVQAISGTDFYTPTSGLRLPTLGLVGSDDRITPPDLMRETVDLIPGSQFQLFRGAGHLPFVEQPSAFADHLTKFLKTIGHI</sequence>
<dbReference type="Proteomes" id="UP000193061">
    <property type="component" value="Unassembled WGS sequence"/>
</dbReference>
<evidence type="ECO:0000256" key="1">
    <source>
        <dbReference type="ARBA" id="ARBA00022801"/>
    </source>
</evidence>
<dbReference type="InterPro" id="IPR050266">
    <property type="entry name" value="AB_hydrolase_sf"/>
</dbReference>
<accession>A0A1X6ZHB6</accession>
<evidence type="ECO:0000259" key="2">
    <source>
        <dbReference type="Pfam" id="PF12697"/>
    </source>
</evidence>
<dbReference type="EC" id="3.1.1.24" evidence="3"/>
<keyword evidence="4" id="KW-1185">Reference proteome</keyword>
<evidence type="ECO:0000313" key="3">
    <source>
        <dbReference type="EMBL" id="SLN50896.1"/>
    </source>
</evidence>
<dbReference type="Pfam" id="PF12697">
    <property type="entry name" value="Abhydrolase_6"/>
    <property type="match status" value="1"/>
</dbReference>
<organism evidence="3 4">
    <name type="scientific">Roseovarius albus</name>
    <dbReference type="NCBI Taxonomy" id="1247867"/>
    <lineage>
        <taxon>Bacteria</taxon>
        <taxon>Pseudomonadati</taxon>
        <taxon>Pseudomonadota</taxon>
        <taxon>Alphaproteobacteria</taxon>
        <taxon>Rhodobacterales</taxon>
        <taxon>Roseobacteraceae</taxon>
        <taxon>Roseovarius</taxon>
    </lineage>
</organism>
<feature type="domain" description="AB hydrolase-1" evidence="2">
    <location>
        <begin position="29"/>
        <end position="255"/>
    </location>
</feature>
<dbReference type="PRINTS" id="PR00111">
    <property type="entry name" value="ABHYDROLASE"/>
</dbReference>
<dbReference type="Gene3D" id="3.40.50.1820">
    <property type="entry name" value="alpha/beta hydrolase"/>
    <property type="match status" value="1"/>
</dbReference>
<dbReference type="SUPFAM" id="SSF53474">
    <property type="entry name" value="alpha/beta-Hydrolases"/>
    <property type="match status" value="1"/>
</dbReference>
<dbReference type="EMBL" id="FWFX01000007">
    <property type="protein sequence ID" value="SLN50896.1"/>
    <property type="molecule type" value="Genomic_DNA"/>
</dbReference>
<protein>
    <submittedName>
        <fullName evidence="3">3-oxoadipate enol-lactonase 2</fullName>
        <ecNumber evidence="3">3.1.1.24</ecNumber>
    </submittedName>
</protein>
<dbReference type="InterPro" id="IPR029058">
    <property type="entry name" value="AB_hydrolase_fold"/>
</dbReference>
<keyword evidence="1 3" id="KW-0378">Hydrolase</keyword>
<dbReference type="AlphaFoldDB" id="A0A1X6ZHB6"/>
<dbReference type="PANTHER" id="PTHR43798:SF31">
    <property type="entry name" value="AB HYDROLASE SUPERFAMILY PROTEIN YCLE"/>
    <property type="match status" value="1"/>
</dbReference>
<dbReference type="InterPro" id="IPR000073">
    <property type="entry name" value="AB_hydrolase_1"/>
</dbReference>
<dbReference type="GO" id="GO:0016020">
    <property type="term" value="C:membrane"/>
    <property type="evidence" value="ECO:0007669"/>
    <property type="project" value="TreeGrafter"/>
</dbReference>
<dbReference type="PANTHER" id="PTHR43798">
    <property type="entry name" value="MONOACYLGLYCEROL LIPASE"/>
    <property type="match status" value="1"/>
</dbReference>
<gene>
    <name evidence="3" type="primary">catD_2</name>
    <name evidence="3" type="ORF">ROA7450_02538</name>
</gene>
<name>A0A1X6ZHB6_9RHOB</name>
<proteinExistence type="predicted"/>
<dbReference type="GO" id="GO:0047570">
    <property type="term" value="F:3-oxoadipate enol-lactonase activity"/>
    <property type="evidence" value="ECO:0007669"/>
    <property type="project" value="UniProtKB-EC"/>
</dbReference>